<dbReference type="Proteomes" id="UP000525652">
    <property type="component" value="Unassembled WGS sequence"/>
</dbReference>
<evidence type="ECO:0000313" key="3">
    <source>
        <dbReference type="Proteomes" id="UP000525652"/>
    </source>
</evidence>
<evidence type="ECO:0000259" key="1">
    <source>
        <dbReference type="Pfam" id="PF06172"/>
    </source>
</evidence>
<organism evidence="2 3">
    <name type="scientific">Puniceicoccus vermicola</name>
    <dbReference type="NCBI Taxonomy" id="388746"/>
    <lineage>
        <taxon>Bacteria</taxon>
        <taxon>Pseudomonadati</taxon>
        <taxon>Verrucomicrobiota</taxon>
        <taxon>Opitutia</taxon>
        <taxon>Puniceicoccales</taxon>
        <taxon>Puniceicoccaceae</taxon>
        <taxon>Puniceicoccus</taxon>
    </lineage>
</organism>
<proteinExistence type="predicted"/>
<dbReference type="CDD" id="cd06121">
    <property type="entry name" value="cupin_YML079wp"/>
    <property type="match status" value="1"/>
</dbReference>
<evidence type="ECO:0000313" key="2">
    <source>
        <dbReference type="EMBL" id="MBC2602812.1"/>
    </source>
</evidence>
<dbReference type="Gene3D" id="2.60.120.10">
    <property type="entry name" value="Jelly Rolls"/>
    <property type="match status" value="1"/>
</dbReference>
<dbReference type="AlphaFoldDB" id="A0A7X1E6M3"/>
<dbReference type="RefSeq" id="WP_185693478.1">
    <property type="nucleotide sequence ID" value="NZ_JACHVA010000102.1"/>
</dbReference>
<feature type="domain" description="DUF985" evidence="1">
    <location>
        <begin position="7"/>
        <end position="133"/>
    </location>
</feature>
<keyword evidence="3" id="KW-1185">Reference proteome</keyword>
<dbReference type="PANTHER" id="PTHR33387">
    <property type="entry name" value="RMLC-LIKE JELLY ROLL FOLD PROTEIN"/>
    <property type="match status" value="1"/>
</dbReference>
<comment type="caution">
    <text evidence="2">The sequence shown here is derived from an EMBL/GenBank/DDBJ whole genome shotgun (WGS) entry which is preliminary data.</text>
</comment>
<protein>
    <submittedName>
        <fullName evidence="2">Cupin domain-containing protein</fullName>
    </submittedName>
</protein>
<name>A0A7X1E6M3_9BACT</name>
<sequence>MDDWRGQFGLEPHPEGGAFRELFKSAERVTPEDGRSERSAVTHIYFHLKQGEVSRFHRVLSDEVWHLYEGEGVILYQWEPGSDRVEKIVVGGETFPHCYVVRKGGWQAAEPLGAEVLVGCTVGPGFEFEDFALIESQSPEAKTIRSLNSSLEKFL</sequence>
<dbReference type="Pfam" id="PF06172">
    <property type="entry name" value="Cupin_5"/>
    <property type="match status" value="1"/>
</dbReference>
<dbReference type="InterPro" id="IPR011051">
    <property type="entry name" value="RmlC_Cupin_sf"/>
</dbReference>
<dbReference type="EMBL" id="JACHVA010000102">
    <property type="protein sequence ID" value="MBC2602812.1"/>
    <property type="molecule type" value="Genomic_DNA"/>
</dbReference>
<reference evidence="2 3" key="1">
    <citation type="submission" date="2020-07" db="EMBL/GenBank/DDBJ databases">
        <authorList>
            <person name="Feng X."/>
        </authorList>
    </citation>
    <scope>NUCLEOTIDE SEQUENCE [LARGE SCALE GENOMIC DNA]</scope>
    <source>
        <strain evidence="2 3">JCM14086</strain>
    </source>
</reference>
<dbReference type="InterPro" id="IPR014710">
    <property type="entry name" value="RmlC-like_jellyroll"/>
</dbReference>
<dbReference type="SUPFAM" id="SSF51182">
    <property type="entry name" value="RmlC-like cupins"/>
    <property type="match status" value="1"/>
</dbReference>
<accession>A0A7X1E6M3</accession>
<dbReference type="PANTHER" id="PTHR33387:SF3">
    <property type="entry name" value="DUF985 DOMAIN-CONTAINING PROTEIN"/>
    <property type="match status" value="1"/>
</dbReference>
<dbReference type="InterPro" id="IPR009327">
    <property type="entry name" value="Cupin_DUF985"/>
</dbReference>
<gene>
    <name evidence="2" type="ORF">H5P30_13590</name>
</gene>
<dbReference type="InterPro" id="IPR039935">
    <property type="entry name" value="YML079W-like"/>
</dbReference>